<keyword evidence="3" id="KW-1003">Cell membrane</keyword>
<evidence type="ECO:0000313" key="13">
    <source>
        <dbReference type="Proteomes" id="UP000076929"/>
    </source>
</evidence>
<dbReference type="GO" id="GO:0015740">
    <property type="term" value="P:C4-dicarboxylate transport"/>
    <property type="evidence" value="ECO:0007669"/>
    <property type="project" value="TreeGrafter"/>
</dbReference>
<dbReference type="InterPro" id="IPR055348">
    <property type="entry name" value="DctQ"/>
</dbReference>
<keyword evidence="2" id="KW-0813">Transport</keyword>
<dbReference type="PANTHER" id="PTHR35011">
    <property type="entry name" value="2,3-DIKETO-L-GULONATE TRAP TRANSPORTER SMALL PERMEASE PROTEIN YIAM"/>
    <property type="match status" value="1"/>
</dbReference>
<feature type="transmembrane region" description="Helical" evidence="10">
    <location>
        <begin position="12"/>
        <end position="32"/>
    </location>
</feature>
<dbReference type="KEGG" id="ccjz:ccrud_10390"/>
<evidence type="ECO:0000313" key="12">
    <source>
        <dbReference type="EMBL" id="ANE04569.1"/>
    </source>
</evidence>
<keyword evidence="6 10" id="KW-1133">Transmembrane helix</keyword>
<feature type="region of interest" description="Disordered" evidence="9">
    <location>
        <begin position="156"/>
        <end position="198"/>
    </location>
</feature>
<dbReference type="EMBL" id="CP015622">
    <property type="protein sequence ID" value="ANE04569.1"/>
    <property type="molecule type" value="Genomic_DNA"/>
</dbReference>
<evidence type="ECO:0000256" key="1">
    <source>
        <dbReference type="ARBA" id="ARBA00004429"/>
    </source>
</evidence>
<keyword evidence="5 10" id="KW-0812">Transmembrane</keyword>
<feature type="transmembrane region" description="Helical" evidence="10">
    <location>
        <begin position="86"/>
        <end position="108"/>
    </location>
</feature>
<reference evidence="12 13" key="1">
    <citation type="submission" date="2016-05" db="EMBL/GenBank/DDBJ databases">
        <title>Complete genome sequence of Corynebacterium crudilactis, a new Corynebacterium species isolated from raw cow's milk.</title>
        <authorList>
            <person name="Christian R."/>
            <person name="Zimmermann J."/>
            <person name="Lipski A."/>
            <person name="Kalinowski J."/>
        </authorList>
    </citation>
    <scope>NUCLEOTIDE SEQUENCE [LARGE SCALE GENOMIC DNA]</scope>
    <source>
        <strain evidence="12 13">JZ16</strain>
    </source>
</reference>
<sequence>MMKFKSVVTKALGLASIALFAVLVCVTVWQVFSRQVLHSPSTWSEELSKLLFVWLSFAGSAFLFGERGHIAVDFVARKFSSSTQRILQIIVQLLIVVFALLGMVWGGYLAASIAWNQQLTALPLTIGWVYVVIPIAGLFIAMFAVIDLISVASGKEEPYPDIDESEEPRDLDELEGHDPDVALTADVAGSADSAEGRN</sequence>
<gene>
    <name evidence="12" type="ORF">ccrud_10390</name>
</gene>
<evidence type="ECO:0000256" key="9">
    <source>
        <dbReference type="SAM" id="MobiDB-lite"/>
    </source>
</evidence>
<dbReference type="OrthoDB" id="2085311at2"/>
<organism evidence="12 13">
    <name type="scientific">Corynebacterium crudilactis</name>
    <dbReference type="NCBI Taxonomy" id="1652495"/>
    <lineage>
        <taxon>Bacteria</taxon>
        <taxon>Bacillati</taxon>
        <taxon>Actinomycetota</taxon>
        <taxon>Actinomycetes</taxon>
        <taxon>Mycobacteriales</taxon>
        <taxon>Corynebacteriaceae</taxon>
        <taxon>Corynebacterium</taxon>
    </lineage>
</organism>
<evidence type="ECO:0000256" key="4">
    <source>
        <dbReference type="ARBA" id="ARBA00022519"/>
    </source>
</evidence>
<dbReference type="AlphaFoldDB" id="A0A172QV35"/>
<evidence type="ECO:0000256" key="7">
    <source>
        <dbReference type="ARBA" id="ARBA00023136"/>
    </source>
</evidence>
<dbReference type="PANTHER" id="PTHR35011:SF2">
    <property type="entry name" value="2,3-DIKETO-L-GULONATE TRAP TRANSPORTER SMALL PERMEASE PROTEIN YIAM"/>
    <property type="match status" value="1"/>
</dbReference>
<accession>A0A172QV35</accession>
<dbReference type="GO" id="GO:0022857">
    <property type="term" value="F:transmembrane transporter activity"/>
    <property type="evidence" value="ECO:0007669"/>
    <property type="project" value="TreeGrafter"/>
</dbReference>
<feature type="domain" description="Tripartite ATP-independent periplasmic transporters DctQ component" evidence="11">
    <location>
        <begin position="23"/>
        <end position="151"/>
    </location>
</feature>
<evidence type="ECO:0000256" key="8">
    <source>
        <dbReference type="ARBA" id="ARBA00038436"/>
    </source>
</evidence>
<keyword evidence="7 10" id="KW-0472">Membrane</keyword>
<comment type="similarity">
    <text evidence="8">Belongs to the TRAP transporter small permease family.</text>
</comment>
<evidence type="ECO:0000256" key="10">
    <source>
        <dbReference type="SAM" id="Phobius"/>
    </source>
</evidence>
<dbReference type="RefSeq" id="WP_066567205.1">
    <property type="nucleotide sequence ID" value="NZ_CP015622.1"/>
</dbReference>
<protein>
    <submittedName>
        <fullName evidence="12">C4-dicarboxylate ABC transporter permease</fullName>
    </submittedName>
</protein>
<feature type="compositionally biased region" description="Acidic residues" evidence="9">
    <location>
        <begin position="159"/>
        <end position="173"/>
    </location>
</feature>
<keyword evidence="4" id="KW-0997">Cell inner membrane</keyword>
<dbReference type="GO" id="GO:0005886">
    <property type="term" value="C:plasma membrane"/>
    <property type="evidence" value="ECO:0007669"/>
    <property type="project" value="UniProtKB-SubCell"/>
</dbReference>
<evidence type="ECO:0000256" key="6">
    <source>
        <dbReference type="ARBA" id="ARBA00022989"/>
    </source>
</evidence>
<evidence type="ECO:0000256" key="3">
    <source>
        <dbReference type="ARBA" id="ARBA00022475"/>
    </source>
</evidence>
<proteinExistence type="inferred from homology"/>
<dbReference type="Pfam" id="PF04290">
    <property type="entry name" value="DctQ"/>
    <property type="match status" value="1"/>
</dbReference>
<evidence type="ECO:0000256" key="5">
    <source>
        <dbReference type="ARBA" id="ARBA00022692"/>
    </source>
</evidence>
<dbReference type="InterPro" id="IPR007387">
    <property type="entry name" value="TRAP_DctQ"/>
</dbReference>
<comment type="subcellular location">
    <subcellularLocation>
        <location evidence="1">Cell inner membrane</location>
        <topology evidence="1">Multi-pass membrane protein</topology>
    </subcellularLocation>
</comment>
<feature type="transmembrane region" description="Helical" evidence="10">
    <location>
        <begin position="128"/>
        <end position="149"/>
    </location>
</feature>
<keyword evidence="13" id="KW-1185">Reference proteome</keyword>
<dbReference type="STRING" id="1652495.ccrud_10390"/>
<evidence type="ECO:0000259" key="11">
    <source>
        <dbReference type="Pfam" id="PF04290"/>
    </source>
</evidence>
<evidence type="ECO:0000256" key="2">
    <source>
        <dbReference type="ARBA" id="ARBA00022448"/>
    </source>
</evidence>
<feature type="transmembrane region" description="Helical" evidence="10">
    <location>
        <begin position="47"/>
        <end position="65"/>
    </location>
</feature>
<dbReference type="Proteomes" id="UP000076929">
    <property type="component" value="Chromosome"/>
</dbReference>
<name>A0A172QV35_9CORY</name>